<dbReference type="AlphaFoldDB" id="A0AAF0JBR5"/>
<dbReference type="PANTHER" id="PTHR20883:SF48">
    <property type="entry name" value="ECTOINE DIOXYGENASE"/>
    <property type="match status" value="1"/>
</dbReference>
<comment type="similarity">
    <text evidence="2">Belongs to the PhyH family.</text>
</comment>
<dbReference type="RefSeq" id="XP_060124009.1">
    <property type="nucleotide sequence ID" value="XM_060268026.1"/>
</dbReference>
<gene>
    <name evidence="3" type="ORF">MJAP1_004106</name>
</gene>
<dbReference type="GO" id="GO:0046872">
    <property type="term" value="F:metal ion binding"/>
    <property type="evidence" value="ECO:0007669"/>
    <property type="project" value="UniProtKB-ARBA"/>
</dbReference>
<evidence type="ECO:0000256" key="1">
    <source>
        <dbReference type="ARBA" id="ARBA00001962"/>
    </source>
</evidence>
<reference evidence="3" key="1">
    <citation type="submission" date="2023-03" db="EMBL/GenBank/DDBJ databases">
        <title>Mating type loci evolution in Malassezia.</title>
        <authorList>
            <person name="Coelho M.A."/>
        </authorList>
    </citation>
    <scope>NUCLEOTIDE SEQUENCE</scope>
    <source>
        <strain evidence="3">CBS 9431</strain>
    </source>
</reference>
<name>A0AAF0JBR5_9BASI</name>
<dbReference type="PANTHER" id="PTHR20883">
    <property type="entry name" value="PHYTANOYL-COA DIOXYGENASE DOMAIN CONTAINING 1"/>
    <property type="match status" value="1"/>
</dbReference>
<dbReference type="GeneID" id="85227757"/>
<dbReference type="EMBL" id="CP119966">
    <property type="protein sequence ID" value="WFD41112.1"/>
    <property type="molecule type" value="Genomic_DNA"/>
</dbReference>
<keyword evidence="4" id="KW-1185">Reference proteome</keyword>
<dbReference type="EC" id="1.14.11.46" evidence="3"/>
<dbReference type="Pfam" id="PF05721">
    <property type="entry name" value="PhyH"/>
    <property type="match status" value="1"/>
</dbReference>
<organism evidence="3 4">
    <name type="scientific">Malassezia japonica</name>
    <dbReference type="NCBI Taxonomy" id="223818"/>
    <lineage>
        <taxon>Eukaryota</taxon>
        <taxon>Fungi</taxon>
        <taxon>Dikarya</taxon>
        <taxon>Basidiomycota</taxon>
        <taxon>Ustilaginomycotina</taxon>
        <taxon>Malasseziomycetes</taxon>
        <taxon>Malasseziales</taxon>
        <taxon>Malasseziaceae</taxon>
        <taxon>Malassezia</taxon>
    </lineage>
</organism>
<keyword evidence="3" id="KW-0223">Dioxygenase</keyword>
<dbReference type="SUPFAM" id="SSF51197">
    <property type="entry name" value="Clavaminate synthase-like"/>
    <property type="match status" value="1"/>
</dbReference>
<sequence length="306" mass="34626">MSDFEPVKMSEAMTTGLTQPYELSEDQLASYERDGFLILRDLLDQPMTEEIQAWSKAVHDAPYEPGKWMPYEEQREDGTRVLCRTENFADFHSGFNTLFRGKRMLSILEKINHEPMVLFKEKINYKHPGAGGFDAHTDAPAYQHAGTLKHLTINMAIDEANQENGCLEVVPGSHKMQVPIGDDNCIEHEWESKQTWVPVFLQPGDTLVFGSFLAHRSGSNRSTKRRAAIYATFNAFSDGGDRHTAYYIKRRKEWPPTQERIQGEDYSMGAKLYGFGSPMWGATDMSRLQTTRLGTTGSVRSAQASV</sequence>
<keyword evidence="3" id="KW-0560">Oxidoreductase</keyword>
<accession>A0AAF0JBR5</accession>
<protein>
    <submittedName>
        <fullName evidence="3">2-aminoethylphosphonate dioxygenase</fullName>
        <ecNumber evidence="3">1.14.11.46</ecNumber>
    </submittedName>
</protein>
<evidence type="ECO:0000256" key="2">
    <source>
        <dbReference type="ARBA" id="ARBA00005830"/>
    </source>
</evidence>
<evidence type="ECO:0000313" key="4">
    <source>
        <dbReference type="Proteomes" id="UP001217754"/>
    </source>
</evidence>
<comment type="cofactor">
    <cofactor evidence="1">
        <name>Fe cation</name>
        <dbReference type="ChEBI" id="CHEBI:24875"/>
    </cofactor>
</comment>
<dbReference type="Proteomes" id="UP001217754">
    <property type="component" value="Chromosome 9"/>
</dbReference>
<evidence type="ECO:0000313" key="3">
    <source>
        <dbReference type="EMBL" id="WFD41112.1"/>
    </source>
</evidence>
<dbReference type="InterPro" id="IPR008775">
    <property type="entry name" value="Phytyl_CoA_dOase-like"/>
</dbReference>
<dbReference type="Gene3D" id="2.60.120.620">
    <property type="entry name" value="q2cbj1_9rhob like domain"/>
    <property type="match status" value="1"/>
</dbReference>
<proteinExistence type="inferred from homology"/>
<dbReference type="GO" id="GO:0051213">
    <property type="term" value="F:dioxygenase activity"/>
    <property type="evidence" value="ECO:0007669"/>
    <property type="project" value="UniProtKB-KW"/>
</dbReference>